<evidence type="ECO:0000313" key="3">
    <source>
        <dbReference type="Proteomes" id="UP001066276"/>
    </source>
</evidence>
<keyword evidence="3" id="KW-1185">Reference proteome</keyword>
<feature type="region of interest" description="Disordered" evidence="1">
    <location>
        <begin position="1"/>
        <end position="196"/>
    </location>
</feature>
<proteinExistence type="predicted"/>
<protein>
    <submittedName>
        <fullName evidence="2">Uncharacterized protein</fullName>
    </submittedName>
</protein>
<accession>A0AAV7L159</accession>
<sequence>MLTRGLSVDEEPRCYGTEGKNRRIRKERRVNNSPTTLQAKTGAEPRSDALGENASVDTRNPDVRLPVKIPAEGRAEKPEEKNTAGDRNPDIRVPERFKRKEGLRVRDKEGEEDAEERDAEKAEHVDNGGNKEEDDPDLGERRPFDSRGDTTRGLDSPTKPDLRHVPGGTWLQQKPLSVTRDPEEEEHRGDQQPERL</sequence>
<feature type="compositionally biased region" description="Basic and acidic residues" evidence="1">
    <location>
        <begin position="118"/>
        <end position="131"/>
    </location>
</feature>
<comment type="caution">
    <text evidence="2">The sequence shown here is derived from an EMBL/GenBank/DDBJ whole genome shotgun (WGS) entry which is preliminary data.</text>
</comment>
<gene>
    <name evidence="2" type="ORF">NDU88_001622</name>
</gene>
<dbReference type="Proteomes" id="UP001066276">
    <property type="component" value="Chromosome 12"/>
</dbReference>
<feature type="compositionally biased region" description="Basic and acidic residues" evidence="1">
    <location>
        <begin position="185"/>
        <end position="196"/>
    </location>
</feature>
<dbReference type="EMBL" id="JANPWB010000016">
    <property type="protein sequence ID" value="KAJ1081440.1"/>
    <property type="molecule type" value="Genomic_DNA"/>
</dbReference>
<organism evidence="2 3">
    <name type="scientific">Pleurodeles waltl</name>
    <name type="common">Iberian ribbed newt</name>
    <dbReference type="NCBI Taxonomy" id="8319"/>
    <lineage>
        <taxon>Eukaryota</taxon>
        <taxon>Metazoa</taxon>
        <taxon>Chordata</taxon>
        <taxon>Craniata</taxon>
        <taxon>Vertebrata</taxon>
        <taxon>Euteleostomi</taxon>
        <taxon>Amphibia</taxon>
        <taxon>Batrachia</taxon>
        <taxon>Caudata</taxon>
        <taxon>Salamandroidea</taxon>
        <taxon>Salamandridae</taxon>
        <taxon>Pleurodelinae</taxon>
        <taxon>Pleurodeles</taxon>
    </lineage>
</organism>
<feature type="compositionally biased region" description="Basic and acidic residues" evidence="1">
    <location>
        <begin position="71"/>
        <end position="109"/>
    </location>
</feature>
<dbReference type="AlphaFoldDB" id="A0AAV7L159"/>
<evidence type="ECO:0000256" key="1">
    <source>
        <dbReference type="SAM" id="MobiDB-lite"/>
    </source>
</evidence>
<feature type="compositionally biased region" description="Basic and acidic residues" evidence="1">
    <location>
        <begin position="138"/>
        <end position="164"/>
    </location>
</feature>
<evidence type="ECO:0000313" key="2">
    <source>
        <dbReference type="EMBL" id="KAJ1081440.1"/>
    </source>
</evidence>
<name>A0AAV7L159_PLEWA</name>
<reference evidence="2" key="1">
    <citation type="journal article" date="2022" name="bioRxiv">
        <title>Sequencing and chromosome-scale assembly of the giantPleurodeles waltlgenome.</title>
        <authorList>
            <person name="Brown T."/>
            <person name="Elewa A."/>
            <person name="Iarovenko S."/>
            <person name="Subramanian E."/>
            <person name="Araus A.J."/>
            <person name="Petzold A."/>
            <person name="Susuki M."/>
            <person name="Suzuki K.-i.T."/>
            <person name="Hayashi T."/>
            <person name="Toyoda A."/>
            <person name="Oliveira C."/>
            <person name="Osipova E."/>
            <person name="Leigh N.D."/>
            <person name="Simon A."/>
            <person name="Yun M.H."/>
        </authorList>
    </citation>
    <scope>NUCLEOTIDE SEQUENCE</scope>
    <source>
        <strain evidence="2">20211129_DDA</strain>
        <tissue evidence="2">Liver</tissue>
    </source>
</reference>